<dbReference type="STRING" id="582675.SAMN05192565_11847"/>
<evidence type="ECO:0000313" key="1">
    <source>
        <dbReference type="EMBL" id="SFG93950.1"/>
    </source>
</evidence>
<gene>
    <name evidence="1" type="ORF">SAMN05192565_11847</name>
</gene>
<dbReference type="Proteomes" id="UP000199229">
    <property type="component" value="Unassembled WGS sequence"/>
</dbReference>
<protein>
    <recommendedName>
        <fullName evidence="3">RAG2 PHD domain containing protein</fullName>
    </recommendedName>
</protein>
<sequence length="114" mass="12271">MVSSSHRAPVRLEPLCALVQMTDAVPVADRANPGRSMPSPMPVAIPLTPNPAIRAPSRFVVGQDPQGFWVATEIHGLAGGLFRTRADALHYATDATEHRPDAVVLSADRIELRL</sequence>
<proteinExistence type="predicted"/>
<name>A0A1I2VXT0_9HYPH</name>
<keyword evidence="2" id="KW-1185">Reference proteome</keyword>
<evidence type="ECO:0000313" key="2">
    <source>
        <dbReference type="Proteomes" id="UP000199229"/>
    </source>
</evidence>
<dbReference type="EMBL" id="FOPM01000018">
    <property type="protein sequence ID" value="SFG93950.1"/>
    <property type="molecule type" value="Genomic_DNA"/>
</dbReference>
<organism evidence="1 2">
    <name type="scientific">Methylobacterium gossipiicola</name>
    <dbReference type="NCBI Taxonomy" id="582675"/>
    <lineage>
        <taxon>Bacteria</taxon>
        <taxon>Pseudomonadati</taxon>
        <taxon>Pseudomonadota</taxon>
        <taxon>Alphaproteobacteria</taxon>
        <taxon>Hyphomicrobiales</taxon>
        <taxon>Methylobacteriaceae</taxon>
        <taxon>Methylobacterium</taxon>
    </lineage>
</organism>
<dbReference type="AlphaFoldDB" id="A0A1I2VXT0"/>
<evidence type="ECO:0008006" key="3">
    <source>
        <dbReference type="Google" id="ProtNLM"/>
    </source>
</evidence>
<accession>A0A1I2VXT0</accession>
<reference evidence="2" key="1">
    <citation type="submission" date="2016-10" db="EMBL/GenBank/DDBJ databases">
        <authorList>
            <person name="Varghese N."/>
            <person name="Submissions S."/>
        </authorList>
    </citation>
    <scope>NUCLEOTIDE SEQUENCE [LARGE SCALE GENOMIC DNA]</scope>
    <source>
        <strain evidence="2">Gh-105</strain>
    </source>
</reference>